<dbReference type="InterPro" id="IPR050493">
    <property type="entry name" value="FAD-dep_Monooxygenase_BioMet"/>
</dbReference>
<dbReference type="Pfam" id="PF01494">
    <property type="entry name" value="FAD_binding_3"/>
    <property type="match status" value="1"/>
</dbReference>
<comment type="similarity">
    <text evidence="1">Belongs to the paxM FAD-dependent monooxygenase family.</text>
</comment>
<feature type="chain" id="PRO_5035805062" evidence="6">
    <location>
        <begin position="22"/>
        <end position="433"/>
    </location>
</feature>
<name>A0A8T9B2F6_9HELO</name>
<dbReference type="GO" id="GO:0071949">
    <property type="term" value="F:FAD binding"/>
    <property type="evidence" value="ECO:0007669"/>
    <property type="project" value="InterPro"/>
</dbReference>
<evidence type="ECO:0000256" key="3">
    <source>
        <dbReference type="ARBA" id="ARBA00022827"/>
    </source>
</evidence>
<feature type="domain" description="FAD-binding" evidence="7">
    <location>
        <begin position="7"/>
        <end position="363"/>
    </location>
</feature>
<evidence type="ECO:0000259" key="7">
    <source>
        <dbReference type="Pfam" id="PF01494"/>
    </source>
</evidence>
<feature type="signal peptide" evidence="6">
    <location>
        <begin position="1"/>
        <end position="21"/>
    </location>
</feature>
<accession>A0A8T9B2F6</accession>
<keyword evidence="9" id="KW-1185">Reference proteome</keyword>
<evidence type="ECO:0000313" key="8">
    <source>
        <dbReference type="EMBL" id="TVY13895.1"/>
    </source>
</evidence>
<evidence type="ECO:0000256" key="2">
    <source>
        <dbReference type="ARBA" id="ARBA00022630"/>
    </source>
</evidence>
<keyword evidence="4" id="KW-0560">Oxidoreductase</keyword>
<dbReference type="EMBL" id="QGMF01000821">
    <property type="protein sequence ID" value="TVY13895.1"/>
    <property type="molecule type" value="Genomic_DNA"/>
</dbReference>
<gene>
    <name evidence="8" type="primary">hpxO_2</name>
    <name evidence="8" type="ORF">LARI1_G006209</name>
</gene>
<evidence type="ECO:0000256" key="5">
    <source>
        <dbReference type="ARBA" id="ARBA00023033"/>
    </source>
</evidence>
<dbReference type="PANTHER" id="PTHR13789:SF316">
    <property type="entry name" value="FAD-BINDING DOMAIN-CONTAINING PROTEIN"/>
    <property type="match status" value="1"/>
</dbReference>
<organism evidence="8 9">
    <name type="scientific">Lachnellula arida</name>
    <dbReference type="NCBI Taxonomy" id="1316785"/>
    <lineage>
        <taxon>Eukaryota</taxon>
        <taxon>Fungi</taxon>
        <taxon>Dikarya</taxon>
        <taxon>Ascomycota</taxon>
        <taxon>Pezizomycotina</taxon>
        <taxon>Leotiomycetes</taxon>
        <taxon>Helotiales</taxon>
        <taxon>Lachnaceae</taxon>
        <taxon>Lachnellula</taxon>
    </lineage>
</organism>
<dbReference type="Proteomes" id="UP000469559">
    <property type="component" value="Unassembled WGS sequence"/>
</dbReference>
<keyword evidence="3" id="KW-0274">FAD</keyword>
<protein>
    <submittedName>
        <fullName evidence="8">FAD-dependent urate hydroxylase</fullName>
    </submittedName>
</protein>
<dbReference type="SUPFAM" id="SSF51905">
    <property type="entry name" value="FAD/NAD(P)-binding domain"/>
    <property type="match status" value="1"/>
</dbReference>
<dbReference type="InterPro" id="IPR002938">
    <property type="entry name" value="FAD-bd"/>
</dbReference>
<comment type="caution">
    <text evidence="8">The sequence shown here is derived from an EMBL/GenBank/DDBJ whole genome shotgun (WGS) entry which is preliminary data.</text>
</comment>
<dbReference type="GO" id="GO:0004497">
    <property type="term" value="F:monooxygenase activity"/>
    <property type="evidence" value="ECO:0007669"/>
    <property type="project" value="UniProtKB-KW"/>
</dbReference>
<dbReference type="Gene3D" id="3.50.50.60">
    <property type="entry name" value="FAD/NAD(P)-binding domain"/>
    <property type="match status" value="1"/>
</dbReference>
<evidence type="ECO:0000313" key="9">
    <source>
        <dbReference type="Proteomes" id="UP000469559"/>
    </source>
</evidence>
<sequence>MTASTLNVAIIGSGLSGLALALTLHQQSIPCTIYEAGESPLNTGGGLMLPANGLKILDKLAVSEPLRKRGYSFDRIYLQVGERILEAVDYGGLERYGIRALRAYRFIVLEELLAAVKEKSIPIHFNRRFNHIISETESDVTWQFKDGSTETASLLVGADGIHSTVRSYLAPDIKPVFASMVAIVAAVPTAQLELPSAPEATSATDLNAASNIYPLPTGIIVPRLGAFVIAPQTHNGDEVMITVQRPMTIEGRWADIDADKDYLRSLFRQNSEHFPSVVQNAVRHIPSDQLNIWPFYNIPRLERWTSAKTQGGFGRVIIVGDSAHALPPSAGQGVNQAFEDVYLLGRVLGRLGSGRNASNEILQQALFGWQSFRQARVDRVLELNRQMDLRRMPKAPGATEEKEEELLDIAAMYDWLFNIDFEKAVDECLKGLD</sequence>
<reference evidence="8 9" key="1">
    <citation type="submission" date="2018-05" db="EMBL/GenBank/DDBJ databases">
        <title>Whole genome sequencing for identification of molecular markers to develop diagnostic detection tools for the regulated plant pathogen Lachnellula willkommii.</title>
        <authorList>
            <person name="Giroux E."/>
            <person name="Bilodeau G."/>
        </authorList>
    </citation>
    <scope>NUCLEOTIDE SEQUENCE [LARGE SCALE GENOMIC DNA]</scope>
    <source>
        <strain evidence="8 9">CBS 203.66</strain>
    </source>
</reference>
<dbReference type="PANTHER" id="PTHR13789">
    <property type="entry name" value="MONOOXYGENASE"/>
    <property type="match status" value="1"/>
</dbReference>
<evidence type="ECO:0000256" key="1">
    <source>
        <dbReference type="ARBA" id="ARBA00007992"/>
    </source>
</evidence>
<keyword evidence="2" id="KW-0285">Flavoprotein</keyword>
<proteinExistence type="inferred from homology"/>
<evidence type="ECO:0000256" key="4">
    <source>
        <dbReference type="ARBA" id="ARBA00023002"/>
    </source>
</evidence>
<dbReference type="PRINTS" id="PR00420">
    <property type="entry name" value="RNGMNOXGNASE"/>
</dbReference>
<keyword evidence="5" id="KW-0503">Monooxygenase</keyword>
<dbReference type="InterPro" id="IPR036188">
    <property type="entry name" value="FAD/NAD-bd_sf"/>
</dbReference>
<evidence type="ECO:0000256" key="6">
    <source>
        <dbReference type="SAM" id="SignalP"/>
    </source>
</evidence>
<keyword evidence="6" id="KW-0732">Signal</keyword>
<dbReference type="OrthoDB" id="16820at2759"/>
<dbReference type="AlphaFoldDB" id="A0A8T9B2F6"/>